<dbReference type="GO" id="GO:0070733">
    <property type="term" value="F:AMPylase activity"/>
    <property type="evidence" value="ECO:0007669"/>
    <property type="project" value="UniProtKB-EC"/>
</dbReference>
<dbReference type="EMBL" id="LNGF01000001">
    <property type="protein sequence ID" value="KYC48749.1"/>
    <property type="molecule type" value="Genomic_DNA"/>
</dbReference>
<keyword evidence="7" id="KW-0067">ATP-binding</keyword>
<keyword evidence="6" id="KW-0547">Nucleotide-binding</keyword>
<dbReference type="Pfam" id="PF01909">
    <property type="entry name" value="NTP_transf_2"/>
    <property type="match status" value="1"/>
</dbReference>
<evidence type="ECO:0000256" key="3">
    <source>
        <dbReference type="ARBA" id="ARBA00022679"/>
    </source>
</evidence>
<keyword evidence="2" id="KW-1277">Toxin-antitoxin system</keyword>
<keyword evidence="3 14" id="KW-0808">Transferase</keyword>
<dbReference type="InterPro" id="IPR043519">
    <property type="entry name" value="NT_sf"/>
</dbReference>
<dbReference type="PANTHER" id="PTHR33571">
    <property type="entry name" value="SSL8005 PROTEIN"/>
    <property type="match status" value="1"/>
</dbReference>
<dbReference type="EC" id="2.7.7.108" evidence="9"/>
<dbReference type="CDD" id="cd05403">
    <property type="entry name" value="NT_KNTase_like"/>
    <property type="match status" value="1"/>
</dbReference>
<evidence type="ECO:0000256" key="6">
    <source>
        <dbReference type="ARBA" id="ARBA00022741"/>
    </source>
</evidence>
<evidence type="ECO:0000256" key="9">
    <source>
        <dbReference type="ARBA" id="ARBA00034531"/>
    </source>
</evidence>
<dbReference type="Proteomes" id="UP000091929">
    <property type="component" value="Unassembled WGS sequence"/>
</dbReference>
<dbReference type="GO" id="GO:0046872">
    <property type="term" value="F:metal ion binding"/>
    <property type="evidence" value="ECO:0007669"/>
    <property type="project" value="UniProtKB-KW"/>
</dbReference>
<evidence type="ECO:0000313" key="17">
    <source>
        <dbReference type="Proteomes" id="UP000091929"/>
    </source>
</evidence>
<comment type="caution">
    <text evidence="14">The sequence shown here is derived from an EMBL/GenBank/DDBJ whole genome shotgun (WGS) entry which is preliminary data.</text>
</comment>
<evidence type="ECO:0000313" key="18">
    <source>
        <dbReference type="Proteomes" id="UP000092401"/>
    </source>
</evidence>
<comment type="similarity">
    <text evidence="10">Belongs to the MntA antitoxin family.</text>
</comment>
<dbReference type="InterPro" id="IPR052038">
    <property type="entry name" value="Type-VII_TA_antitoxin"/>
</dbReference>
<evidence type="ECO:0000259" key="13">
    <source>
        <dbReference type="Pfam" id="PF01909"/>
    </source>
</evidence>
<dbReference type="AlphaFoldDB" id="A0A150IM69"/>
<dbReference type="Proteomes" id="UP000092401">
    <property type="component" value="Unassembled WGS sequence"/>
</dbReference>
<sequence length="105" mass="11816">MNSSERNKKLVSFLTKHGARKIGLFGSVSRGEERPDSDIDILIEFNGDPSLLDVVVIEQEASKLIGKKIDLVTEDALSPYIKDKVMKEVVMLYEEQRAPISNFFS</sequence>
<evidence type="ECO:0000256" key="7">
    <source>
        <dbReference type="ARBA" id="ARBA00022840"/>
    </source>
</evidence>
<dbReference type="GO" id="GO:0005524">
    <property type="term" value="F:ATP binding"/>
    <property type="evidence" value="ECO:0007669"/>
    <property type="project" value="UniProtKB-KW"/>
</dbReference>
<accession>A0A150IUR9</accession>
<evidence type="ECO:0000256" key="1">
    <source>
        <dbReference type="ARBA" id="ARBA00001946"/>
    </source>
</evidence>
<keyword evidence="5" id="KW-0479">Metal-binding</keyword>
<comment type="catalytic activity">
    <reaction evidence="12">
        <text>L-tyrosyl-[protein] + ATP = O-(5'-adenylyl)-L-tyrosyl-[protein] + diphosphate</text>
        <dbReference type="Rhea" id="RHEA:54288"/>
        <dbReference type="Rhea" id="RHEA-COMP:10136"/>
        <dbReference type="Rhea" id="RHEA-COMP:13846"/>
        <dbReference type="ChEBI" id="CHEBI:30616"/>
        <dbReference type="ChEBI" id="CHEBI:33019"/>
        <dbReference type="ChEBI" id="CHEBI:46858"/>
        <dbReference type="ChEBI" id="CHEBI:83624"/>
        <dbReference type="EC" id="2.7.7.108"/>
    </reaction>
</comment>
<comment type="cofactor">
    <cofactor evidence="1">
        <name>Mg(2+)</name>
        <dbReference type="ChEBI" id="CHEBI:18420"/>
    </cofactor>
</comment>
<proteinExistence type="inferred from homology"/>
<evidence type="ECO:0000256" key="11">
    <source>
        <dbReference type="ARBA" id="ARBA00047518"/>
    </source>
</evidence>
<name>A0A150IM69_9EURY</name>
<keyword evidence="4" id="KW-0548">Nucleotidyltransferase</keyword>
<comment type="catalytic activity">
    <reaction evidence="11">
        <text>O-(5'-adenylyl)-L-tyrosyl-[protein] + ATP = O-[5'-(adenylyl-(5'-&gt;3')-adenylyl)]-L-tyrosyl-[protein] + diphosphate</text>
        <dbReference type="Rhea" id="RHEA:66528"/>
        <dbReference type="Rhea" id="RHEA-COMP:13846"/>
        <dbReference type="Rhea" id="RHEA-COMP:17046"/>
        <dbReference type="ChEBI" id="CHEBI:30616"/>
        <dbReference type="ChEBI" id="CHEBI:33019"/>
        <dbReference type="ChEBI" id="CHEBI:83624"/>
        <dbReference type="ChEBI" id="CHEBI:167160"/>
    </reaction>
</comment>
<reference evidence="17 18" key="1">
    <citation type="journal article" date="2016" name="ISME J.">
        <title>Chasing the elusive Euryarchaeota class WSA2: genomes reveal a uniquely fastidious methyl-reducing methanogen.</title>
        <authorList>
            <person name="Nobu M.K."/>
            <person name="Narihiro T."/>
            <person name="Kuroda K."/>
            <person name="Mei R."/>
            <person name="Liu W.T."/>
        </authorList>
    </citation>
    <scope>NUCLEOTIDE SEQUENCE [LARGE SCALE GENOMIC DNA]</scope>
    <source>
        <strain evidence="14">B03fssc0709_Meth_Bin005</strain>
        <strain evidence="15">B15fssc0709_Meth_Bin003</strain>
        <strain evidence="16">BMIXfssc0709_Meth_Bin006</strain>
    </source>
</reference>
<evidence type="ECO:0000313" key="16">
    <source>
        <dbReference type="EMBL" id="KYC51397.1"/>
    </source>
</evidence>
<organism evidence="14 18">
    <name type="scientific">Candidatus Methanofastidiosum methylothiophilum</name>
    <dbReference type="NCBI Taxonomy" id="1705564"/>
    <lineage>
        <taxon>Archaea</taxon>
        <taxon>Methanobacteriati</taxon>
        <taxon>Methanobacteriota</taxon>
        <taxon>Stenosarchaea group</taxon>
        <taxon>Candidatus Methanofastidiosia</taxon>
        <taxon>Candidatus Methanofastidiosales</taxon>
        <taxon>Candidatus Methanofastidiosaceae</taxon>
        <taxon>Candidatus Methanofastidiosum</taxon>
    </lineage>
</organism>
<dbReference type="PANTHER" id="PTHR33571:SF14">
    <property type="entry name" value="PROTEIN ADENYLYLTRANSFERASE MJ0435-RELATED"/>
    <property type="match status" value="1"/>
</dbReference>
<evidence type="ECO:0000313" key="14">
    <source>
        <dbReference type="EMBL" id="KYC46116.1"/>
    </source>
</evidence>
<dbReference type="SUPFAM" id="SSF81301">
    <property type="entry name" value="Nucleotidyltransferase"/>
    <property type="match status" value="1"/>
</dbReference>
<dbReference type="InterPro" id="IPR002934">
    <property type="entry name" value="Polymerase_NTP_transf_dom"/>
</dbReference>
<evidence type="ECO:0000256" key="10">
    <source>
        <dbReference type="ARBA" id="ARBA00038276"/>
    </source>
</evidence>
<dbReference type="EMBL" id="LNJC01000001">
    <property type="protein sequence ID" value="KYC51397.1"/>
    <property type="molecule type" value="Genomic_DNA"/>
</dbReference>
<gene>
    <name evidence="14" type="ORF">APG10_00219</name>
    <name evidence="15" type="ORF">APG11_00060</name>
    <name evidence="16" type="ORF">APG12_00059</name>
</gene>
<evidence type="ECO:0000256" key="5">
    <source>
        <dbReference type="ARBA" id="ARBA00022723"/>
    </source>
</evidence>
<evidence type="ECO:0000256" key="8">
    <source>
        <dbReference type="ARBA" id="ARBA00022842"/>
    </source>
</evidence>
<accession>A0A150J2D9</accession>
<dbReference type="Gene3D" id="3.30.460.10">
    <property type="entry name" value="Beta Polymerase, domain 2"/>
    <property type="match status" value="1"/>
</dbReference>
<keyword evidence="8" id="KW-0460">Magnesium</keyword>
<feature type="domain" description="Polymerase nucleotidyl transferase" evidence="13">
    <location>
        <begin position="15"/>
        <end position="90"/>
    </location>
</feature>
<evidence type="ECO:0000256" key="4">
    <source>
        <dbReference type="ARBA" id="ARBA00022695"/>
    </source>
</evidence>
<protein>
    <recommendedName>
        <fullName evidence="9">protein adenylyltransferase</fullName>
        <ecNumber evidence="9">2.7.7.108</ecNumber>
    </recommendedName>
</protein>
<evidence type="ECO:0000256" key="2">
    <source>
        <dbReference type="ARBA" id="ARBA00022649"/>
    </source>
</evidence>
<evidence type="ECO:0000256" key="12">
    <source>
        <dbReference type="ARBA" id="ARBA00048696"/>
    </source>
</evidence>
<accession>A0A150IM69</accession>
<evidence type="ECO:0000313" key="15">
    <source>
        <dbReference type="EMBL" id="KYC48749.1"/>
    </source>
</evidence>
<dbReference type="Proteomes" id="UP000092403">
    <property type="component" value="Unassembled WGS sequence"/>
</dbReference>
<dbReference type="EMBL" id="LNGE01000004">
    <property type="protein sequence ID" value="KYC46116.1"/>
    <property type="molecule type" value="Genomic_DNA"/>
</dbReference>